<dbReference type="InterPro" id="IPR048454">
    <property type="entry name" value="YetF_N"/>
</dbReference>
<evidence type="ECO:0000256" key="1">
    <source>
        <dbReference type="ARBA" id="ARBA00004651"/>
    </source>
</evidence>
<gene>
    <name evidence="10" type="ORF">ABGN05_17800</name>
</gene>
<dbReference type="Gene3D" id="3.30.240.20">
    <property type="entry name" value="bsu07140 like domains"/>
    <property type="match status" value="1"/>
</dbReference>
<feature type="domain" description="YetF C-terminal" evidence="8">
    <location>
        <begin position="81"/>
        <end position="147"/>
    </location>
</feature>
<dbReference type="Proteomes" id="UP001556692">
    <property type="component" value="Unassembled WGS sequence"/>
</dbReference>
<name>A0ABV3SL67_9HYPH</name>
<dbReference type="PANTHER" id="PTHR34582:SF6">
    <property type="entry name" value="UPF0702 TRANSMEMBRANE PROTEIN YCAP"/>
    <property type="match status" value="1"/>
</dbReference>
<evidence type="ECO:0000313" key="11">
    <source>
        <dbReference type="Proteomes" id="UP001556692"/>
    </source>
</evidence>
<evidence type="ECO:0000259" key="9">
    <source>
        <dbReference type="Pfam" id="PF20730"/>
    </source>
</evidence>
<evidence type="ECO:0000313" key="10">
    <source>
        <dbReference type="EMBL" id="MEX0407518.1"/>
    </source>
</evidence>
<evidence type="ECO:0000256" key="3">
    <source>
        <dbReference type="ARBA" id="ARBA00022475"/>
    </source>
</evidence>
<dbReference type="EMBL" id="JBDPGJ010000004">
    <property type="protein sequence ID" value="MEX0407518.1"/>
    <property type="molecule type" value="Genomic_DNA"/>
</dbReference>
<keyword evidence="5 7" id="KW-1133">Transmembrane helix</keyword>
<evidence type="ECO:0000256" key="7">
    <source>
        <dbReference type="SAM" id="Phobius"/>
    </source>
</evidence>
<dbReference type="Pfam" id="PF04239">
    <property type="entry name" value="DUF421"/>
    <property type="match status" value="1"/>
</dbReference>
<evidence type="ECO:0000256" key="6">
    <source>
        <dbReference type="ARBA" id="ARBA00023136"/>
    </source>
</evidence>
<evidence type="ECO:0000256" key="4">
    <source>
        <dbReference type="ARBA" id="ARBA00022692"/>
    </source>
</evidence>
<comment type="caution">
    <text evidence="10">The sequence shown here is derived from an EMBL/GenBank/DDBJ whole genome shotgun (WGS) entry which is preliminary data.</text>
</comment>
<dbReference type="InterPro" id="IPR023090">
    <property type="entry name" value="UPF0702_alpha/beta_dom_sf"/>
</dbReference>
<sequence>METVFRGLAVYLVLLIVTRFSGRRSMAQVTPFDFVLLLIIAETTQQALLGDDFSVTNAFVLIVTLFTADILLSYVKQWSSSAALLIDGSPTVLVSRGRPDPEALRRSRVNIADILEAARQQHGLMRLDQIEFAVLEVGGNLSIIPRDGS</sequence>
<accession>A0ABV3SL67</accession>
<keyword evidence="11" id="KW-1185">Reference proteome</keyword>
<comment type="similarity">
    <text evidence="2">Belongs to the UPF0702 family.</text>
</comment>
<evidence type="ECO:0000256" key="5">
    <source>
        <dbReference type="ARBA" id="ARBA00022989"/>
    </source>
</evidence>
<protein>
    <submittedName>
        <fullName evidence="10">YetF domain-containing protein</fullName>
    </submittedName>
</protein>
<keyword evidence="6 7" id="KW-0472">Membrane</keyword>
<reference evidence="10 11" key="1">
    <citation type="submission" date="2024-05" db="EMBL/GenBank/DDBJ databases">
        <authorList>
            <person name="Jiang F."/>
        </authorList>
    </citation>
    <scope>NUCLEOTIDE SEQUENCE [LARGE SCALE GENOMIC DNA]</scope>
    <source>
        <strain evidence="10 11">LZ166</strain>
    </source>
</reference>
<organism evidence="10 11">
    <name type="scientific">Aquibium pacificus</name>
    <dbReference type="NCBI Taxonomy" id="3153579"/>
    <lineage>
        <taxon>Bacteria</taxon>
        <taxon>Pseudomonadati</taxon>
        <taxon>Pseudomonadota</taxon>
        <taxon>Alphaproteobacteria</taxon>
        <taxon>Hyphomicrobiales</taxon>
        <taxon>Phyllobacteriaceae</taxon>
        <taxon>Aquibium</taxon>
    </lineage>
</organism>
<comment type="subcellular location">
    <subcellularLocation>
        <location evidence="1">Cell membrane</location>
        <topology evidence="1">Multi-pass membrane protein</topology>
    </subcellularLocation>
</comment>
<feature type="transmembrane region" description="Helical" evidence="7">
    <location>
        <begin position="58"/>
        <end position="75"/>
    </location>
</feature>
<dbReference type="InterPro" id="IPR007353">
    <property type="entry name" value="DUF421"/>
</dbReference>
<feature type="domain" description="YetF-like N-terminal transmembrane" evidence="9">
    <location>
        <begin position="12"/>
        <end position="65"/>
    </location>
</feature>
<keyword evidence="4 7" id="KW-0812">Transmembrane</keyword>
<dbReference type="Pfam" id="PF20730">
    <property type="entry name" value="YetF_N"/>
    <property type="match status" value="1"/>
</dbReference>
<evidence type="ECO:0000256" key="2">
    <source>
        <dbReference type="ARBA" id="ARBA00006448"/>
    </source>
</evidence>
<evidence type="ECO:0000259" key="8">
    <source>
        <dbReference type="Pfam" id="PF04239"/>
    </source>
</evidence>
<keyword evidence="3" id="KW-1003">Cell membrane</keyword>
<dbReference type="RefSeq" id="WP_367955396.1">
    <property type="nucleotide sequence ID" value="NZ_JBDPGJ010000004.1"/>
</dbReference>
<proteinExistence type="inferred from homology"/>
<dbReference type="PANTHER" id="PTHR34582">
    <property type="entry name" value="UPF0702 TRANSMEMBRANE PROTEIN YCAP"/>
    <property type="match status" value="1"/>
</dbReference>